<dbReference type="EnsemblMetazoa" id="AALB014908-RA">
    <property type="protein sequence ID" value="AALB014908-PA"/>
    <property type="gene ID" value="AALB014908"/>
</dbReference>
<evidence type="ECO:0000313" key="1">
    <source>
        <dbReference type="EnsemblMetazoa" id="AALB014908-PA"/>
    </source>
</evidence>
<accession>A0A182FZ90</accession>
<keyword evidence="2" id="KW-1185">Reference proteome</keyword>
<proteinExistence type="predicted"/>
<protein>
    <submittedName>
        <fullName evidence="1">Uncharacterized protein</fullName>
    </submittedName>
</protein>
<organism evidence="1 2">
    <name type="scientific">Anopheles albimanus</name>
    <name type="common">New world malaria mosquito</name>
    <dbReference type="NCBI Taxonomy" id="7167"/>
    <lineage>
        <taxon>Eukaryota</taxon>
        <taxon>Metazoa</taxon>
        <taxon>Ecdysozoa</taxon>
        <taxon>Arthropoda</taxon>
        <taxon>Hexapoda</taxon>
        <taxon>Insecta</taxon>
        <taxon>Pterygota</taxon>
        <taxon>Neoptera</taxon>
        <taxon>Endopterygota</taxon>
        <taxon>Diptera</taxon>
        <taxon>Nematocera</taxon>
        <taxon>Culicoidea</taxon>
        <taxon>Culicidae</taxon>
        <taxon>Anophelinae</taxon>
        <taxon>Anopheles</taxon>
    </lineage>
</organism>
<sequence>MRRATVLCRAVRCRESSNLAPSS</sequence>
<evidence type="ECO:0000313" key="2">
    <source>
        <dbReference type="Proteomes" id="UP000069272"/>
    </source>
</evidence>
<reference evidence="1" key="2">
    <citation type="submission" date="2022-08" db="UniProtKB">
        <authorList>
            <consortium name="EnsemblMetazoa"/>
        </authorList>
    </citation>
    <scope>IDENTIFICATION</scope>
    <source>
        <strain evidence="1">STECLA/ALBI9_A</strain>
    </source>
</reference>
<dbReference type="AlphaFoldDB" id="A0A182FZ90"/>
<name>A0A182FZ90_ANOAL</name>
<reference evidence="1 2" key="1">
    <citation type="journal article" date="2017" name="G3 (Bethesda)">
        <title>The Physical Genome Mapping of Anopheles albimanus Corrected Scaffold Misassemblies and Identified Interarm Rearrangements in Genus Anopheles.</title>
        <authorList>
            <person name="Artemov G.N."/>
            <person name="Peery A.N."/>
            <person name="Jiang X."/>
            <person name="Tu Z."/>
            <person name="Stegniy V.N."/>
            <person name="Sharakhova M.V."/>
            <person name="Sharakhov I.V."/>
        </authorList>
    </citation>
    <scope>NUCLEOTIDE SEQUENCE [LARGE SCALE GENOMIC DNA]</scope>
    <source>
        <strain evidence="1 2">ALBI9_A</strain>
    </source>
</reference>
<dbReference type="Proteomes" id="UP000069272">
    <property type="component" value="Chromosome 3R"/>
</dbReference>